<organism evidence="2 3">
    <name type="scientific">Araneus ventricosus</name>
    <name type="common">Orbweaver spider</name>
    <name type="synonym">Epeira ventricosa</name>
    <dbReference type="NCBI Taxonomy" id="182803"/>
    <lineage>
        <taxon>Eukaryota</taxon>
        <taxon>Metazoa</taxon>
        <taxon>Ecdysozoa</taxon>
        <taxon>Arthropoda</taxon>
        <taxon>Chelicerata</taxon>
        <taxon>Arachnida</taxon>
        <taxon>Araneae</taxon>
        <taxon>Araneomorphae</taxon>
        <taxon>Entelegynae</taxon>
        <taxon>Araneoidea</taxon>
        <taxon>Araneidae</taxon>
        <taxon>Araneus</taxon>
    </lineage>
</organism>
<evidence type="ECO:0000313" key="2">
    <source>
        <dbReference type="EMBL" id="GBM86907.1"/>
    </source>
</evidence>
<accession>A0A4Y2J9Z7</accession>
<dbReference type="Proteomes" id="UP000499080">
    <property type="component" value="Unassembled WGS sequence"/>
</dbReference>
<dbReference type="AlphaFoldDB" id="A0A4Y2J9Z7"/>
<name>A0A4Y2J9Z7_ARAVE</name>
<protein>
    <submittedName>
        <fullName evidence="2">Uncharacterized protein</fullName>
    </submittedName>
</protein>
<comment type="caution">
    <text evidence="2">The sequence shown here is derived from an EMBL/GenBank/DDBJ whole genome shotgun (WGS) entry which is preliminary data.</text>
</comment>
<keyword evidence="3" id="KW-1185">Reference proteome</keyword>
<dbReference type="EMBL" id="BGPR01189391">
    <property type="protein sequence ID" value="GBM86859.1"/>
    <property type="molecule type" value="Genomic_DNA"/>
</dbReference>
<sequence length="58" mass="6441">TLCPPGSVSGETKDDGEMFPKVYYLCRLLGVKYLEPAAEGLLNLLWFYITSFVTGHSL</sequence>
<dbReference type="OrthoDB" id="6437251at2759"/>
<evidence type="ECO:0000313" key="3">
    <source>
        <dbReference type="Proteomes" id="UP000499080"/>
    </source>
</evidence>
<reference evidence="2 3" key="1">
    <citation type="journal article" date="2019" name="Sci. Rep.">
        <title>Orb-weaving spider Araneus ventricosus genome elucidates the spidroin gene catalogue.</title>
        <authorList>
            <person name="Kono N."/>
            <person name="Nakamura H."/>
            <person name="Ohtoshi R."/>
            <person name="Moran D.A.P."/>
            <person name="Shinohara A."/>
            <person name="Yoshida Y."/>
            <person name="Fujiwara M."/>
            <person name="Mori M."/>
            <person name="Tomita M."/>
            <person name="Arakawa K."/>
        </authorList>
    </citation>
    <scope>NUCLEOTIDE SEQUENCE [LARGE SCALE GENOMIC DNA]</scope>
</reference>
<proteinExistence type="predicted"/>
<evidence type="ECO:0000313" key="1">
    <source>
        <dbReference type="EMBL" id="GBM86859.1"/>
    </source>
</evidence>
<feature type="non-terminal residue" evidence="2">
    <location>
        <position position="1"/>
    </location>
</feature>
<gene>
    <name evidence="2" type="ORF">AVEN_131282_1</name>
    <name evidence="1" type="ORF">AVEN_22529_1</name>
</gene>
<dbReference type="EMBL" id="BGPR01189405">
    <property type="protein sequence ID" value="GBM86907.1"/>
    <property type="molecule type" value="Genomic_DNA"/>
</dbReference>